<gene>
    <name evidence="1" type="ORF">CJ240_05820</name>
</gene>
<reference evidence="1 2" key="1">
    <citation type="submission" date="2017-09" db="EMBL/GenBank/DDBJ databases">
        <title>Bacterial strain isolated from the female urinary microbiota.</title>
        <authorList>
            <person name="Thomas-White K."/>
            <person name="Kumar N."/>
            <person name="Forster S."/>
            <person name="Putonti C."/>
            <person name="Lawley T."/>
            <person name="Wolfe A.J."/>
        </authorList>
    </citation>
    <scope>NUCLEOTIDE SEQUENCE [LARGE SCALE GENOMIC DNA]</scope>
    <source>
        <strain evidence="1 2">UMB0744</strain>
    </source>
</reference>
<sequence>MTVERIPGWLDIENLPHQMKTLRRALYASTNGAGGVTRPLDLRVTTIDDGGNGVCVNGGSAVIPSNYPGGLGESYTFTNTGSQNVTVRSTTTAPRSDMIIARIDDPQMAGQSATAQDGYQYARLDVIEGVASGATEIQTDYPAIPLARIDLPVNANVVLASMIHDVRRVANPLRETQIVTRNPEGGMTGGNKFAPKGALPKAVTGCTVQVPTWATKVIVEVNMNGVRFGLYSGILVAGVYVYATDVWNNGNIARKYCSENGILTQEAESRSWNLRQSVYMAGKLDVSSMRGKQIHIGMAGVLSTGGEVAVDYQTAGTIKWTWLGEAA</sequence>
<keyword evidence="2" id="KW-1185">Reference proteome</keyword>
<comment type="caution">
    <text evidence="1">The sequence shown here is derived from an EMBL/GenBank/DDBJ whole genome shotgun (WGS) entry which is preliminary data.</text>
</comment>
<evidence type="ECO:0000313" key="1">
    <source>
        <dbReference type="EMBL" id="PMB89283.1"/>
    </source>
</evidence>
<organism evidence="1 2">
    <name type="scientific">Varibaculum cambriense</name>
    <dbReference type="NCBI Taxonomy" id="184870"/>
    <lineage>
        <taxon>Bacteria</taxon>
        <taxon>Bacillati</taxon>
        <taxon>Actinomycetota</taxon>
        <taxon>Actinomycetes</taxon>
        <taxon>Actinomycetales</taxon>
        <taxon>Actinomycetaceae</taxon>
        <taxon>Varibaculum</taxon>
    </lineage>
</organism>
<dbReference type="Proteomes" id="UP000243201">
    <property type="component" value="Unassembled WGS sequence"/>
</dbReference>
<name>A0ABX4UR76_9ACTO</name>
<accession>A0ABX4UR76</accession>
<proteinExistence type="predicted"/>
<dbReference type="EMBL" id="PNGC01000002">
    <property type="protein sequence ID" value="PMB89283.1"/>
    <property type="molecule type" value="Genomic_DNA"/>
</dbReference>
<evidence type="ECO:0008006" key="3">
    <source>
        <dbReference type="Google" id="ProtNLM"/>
    </source>
</evidence>
<evidence type="ECO:0000313" key="2">
    <source>
        <dbReference type="Proteomes" id="UP000243201"/>
    </source>
</evidence>
<dbReference type="RefSeq" id="WP_102184329.1">
    <property type="nucleotide sequence ID" value="NZ_PNGC01000002.1"/>
</dbReference>
<protein>
    <recommendedName>
        <fullName evidence="3">Minor tail protein</fullName>
    </recommendedName>
</protein>